<feature type="non-terminal residue" evidence="2">
    <location>
        <position position="131"/>
    </location>
</feature>
<evidence type="ECO:0008006" key="3">
    <source>
        <dbReference type="Google" id="ProtNLM"/>
    </source>
</evidence>
<dbReference type="EMBL" id="UINC01231190">
    <property type="protein sequence ID" value="SVE63622.1"/>
    <property type="molecule type" value="Genomic_DNA"/>
</dbReference>
<feature type="transmembrane region" description="Helical" evidence="1">
    <location>
        <begin position="17"/>
        <end position="35"/>
    </location>
</feature>
<feature type="transmembrane region" description="Helical" evidence="1">
    <location>
        <begin position="68"/>
        <end position="90"/>
    </location>
</feature>
<reference evidence="2" key="1">
    <citation type="submission" date="2018-05" db="EMBL/GenBank/DDBJ databases">
        <authorList>
            <person name="Lanie J.A."/>
            <person name="Ng W.-L."/>
            <person name="Kazmierczak K.M."/>
            <person name="Andrzejewski T.M."/>
            <person name="Davidsen T.M."/>
            <person name="Wayne K.J."/>
            <person name="Tettelin H."/>
            <person name="Glass J.I."/>
            <person name="Rusch D."/>
            <person name="Podicherti R."/>
            <person name="Tsui H.-C.T."/>
            <person name="Winkler M.E."/>
        </authorList>
    </citation>
    <scope>NUCLEOTIDE SEQUENCE</scope>
</reference>
<dbReference type="InterPro" id="IPR045781">
    <property type="entry name" value="SxtJ"/>
</dbReference>
<sequence>MFEQKQHIAVKSGSEKSFGIVFAIVFLLIGIYPLTDSSEIRLWSLIIALIFLMLAYVAPQYLSVPNKLWFKLGFLLGAVVSPIVMALIYYSSVVPIGIFMKLLGKDLLNKKLDSSARTYWIERDQPVGSMK</sequence>
<keyword evidence="1" id="KW-0812">Transmembrane</keyword>
<dbReference type="AlphaFoldDB" id="A0A383F360"/>
<proteinExistence type="predicted"/>
<gene>
    <name evidence="2" type="ORF">METZ01_LOCUS516476</name>
</gene>
<keyword evidence="1" id="KW-1133">Transmembrane helix</keyword>
<organism evidence="2">
    <name type="scientific">marine metagenome</name>
    <dbReference type="NCBI Taxonomy" id="408172"/>
    <lineage>
        <taxon>unclassified sequences</taxon>
        <taxon>metagenomes</taxon>
        <taxon>ecological metagenomes</taxon>
    </lineage>
</organism>
<feature type="transmembrane region" description="Helical" evidence="1">
    <location>
        <begin position="42"/>
        <end position="62"/>
    </location>
</feature>
<keyword evidence="1" id="KW-0472">Membrane</keyword>
<protein>
    <recommendedName>
        <fullName evidence="3">SxtJ</fullName>
    </recommendedName>
</protein>
<dbReference type="Pfam" id="PF19588">
    <property type="entry name" value="SxtJ"/>
    <property type="match status" value="1"/>
</dbReference>
<name>A0A383F360_9ZZZZ</name>
<accession>A0A383F360</accession>
<evidence type="ECO:0000313" key="2">
    <source>
        <dbReference type="EMBL" id="SVE63622.1"/>
    </source>
</evidence>
<evidence type="ECO:0000256" key="1">
    <source>
        <dbReference type="SAM" id="Phobius"/>
    </source>
</evidence>